<dbReference type="Gene3D" id="1.10.10.10">
    <property type="entry name" value="Winged helix-like DNA-binding domain superfamily/Winged helix DNA-binding domain"/>
    <property type="match status" value="1"/>
</dbReference>
<dbReference type="EMBL" id="FXTY01000002">
    <property type="protein sequence ID" value="SMP12029.1"/>
    <property type="molecule type" value="Genomic_DNA"/>
</dbReference>
<evidence type="ECO:0000256" key="4">
    <source>
        <dbReference type="ARBA" id="ARBA00023163"/>
    </source>
</evidence>
<dbReference type="InterPro" id="IPR058163">
    <property type="entry name" value="LysR-type_TF_proteobact-type"/>
</dbReference>
<comment type="caution">
    <text evidence="6">The sequence shown here is derived from an EMBL/GenBank/DDBJ whole genome shotgun (WGS) entry which is preliminary data.</text>
</comment>
<feature type="domain" description="HTH lysR-type" evidence="5">
    <location>
        <begin position="1"/>
        <end position="59"/>
    </location>
</feature>
<dbReference type="Pfam" id="PF00126">
    <property type="entry name" value="HTH_1"/>
    <property type="match status" value="1"/>
</dbReference>
<evidence type="ECO:0000313" key="7">
    <source>
        <dbReference type="Proteomes" id="UP001157961"/>
    </source>
</evidence>
<evidence type="ECO:0000256" key="2">
    <source>
        <dbReference type="ARBA" id="ARBA00023015"/>
    </source>
</evidence>
<keyword evidence="7" id="KW-1185">Reference proteome</keyword>
<proteinExistence type="inferred from homology"/>
<name>A0ABY1NKD8_9RHOB</name>
<dbReference type="RefSeq" id="WP_283425056.1">
    <property type="nucleotide sequence ID" value="NZ_FXTY01000002.1"/>
</dbReference>
<protein>
    <submittedName>
        <fullName evidence="6">Transcriptional regulator, LysR family</fullName>
    </submittedName>
</protein>
<dbReference type="SUPFAM" id="SSF53850">
    <property type="entry name" value="Periplasmic binding protein-like II"/>
    <property type="match status" value="1"/>
</dbReference>
<evidence type="ECO:0000256" key="3">
    <source>
        <dbReference type="ARBA" id="ARBA00023125"/>
    </source>
</evidence>
<dbReference type="Pfam" id="PF03466">
    <property type="entry name" value="LysR_substrate"/>
    <property type="match status" value="1"/>
</dbReference>
<dbReference type="SUPFAM" id="SSF46785">
    <property type="entry name" value="Winged helix' DNA-binding domain"/>
    <property type="match status" value="1"/>
</dbReference>
<evidence type="ECO:0000256" key="1">
    <source>
        <dbReference type="ARBA" id="ARBA00009437"/>
    </source>
</evidence>
<dbReference type="PANTHER" id="PTHR30537">
    <property type="entry name" value="HTH-TYPE TRANSCRIPTIONAL REGULATOR"/>
    <property type="match status" value="1"/>
</dbReference>
<dbReference type="InterPro" id="IPR000847">
    <property type="entry name" value="LysR_HTH_N"/>
</dbReference>
<accession>A0ABY1NKD8</accession>
<sequence length="304" mass="33088">MDRIQQMEVFAAINDTGSFVQAANRLRISPPAVTRAMNALEERLGVQLLTRSTRQLTLTDAGARFLIAARQLLAEIESAEKLAVGEEGVAQGHLTVSASLAFSRMIAAPVIRSFLASHPRISVSLVAVDRVTNIVEEGIDVAIRIGELPDSNLMAKRLGVVRRLFVASPEYLDRRGTPNDPSELKLHSIIGFTGIMSIHDWHYKHGKSRGHVQLHPRFEVNDATTALTAATAGEGITMALSYMVADEIRSGQLAPVLVDYLPPAEPIHLVYPQSKIVAPKVRSFVDFAADRLTDAIGQSELVLS</sequence>
<keyword evidence="3" id="KW-0238">DNA-binding</keyword>
<dbReference type="PROSITE" id="PS50931">
    <property type="entry name" value="HTH_LYSR"/>
    <property type="match status" value="1"/>
</dbReference>
<keyword evidence="2" id="KW-0805">Transcription regulation</keyword>
<evidence type="ECO:0000313" key="6">
    <source>
        <dbReference type="EMBL" id="SMP12029.1"/>
    </source>
</evidence>
<evidence type="ECO:0000259" key="5">
    <source>
        <dbReference type="PROSITE" id="PS50931"/>
    </source>
</evidence>
<dbReference type="InterPro" id="IPR036390">
    <property type="entry name" value="WH_DNA-bd_sf"/>
</dbReference>
<comment type="similarity">
    <text evidence="1">Belongs to the LysR transcriptional regulatory family.</text>
</comment>
<dbReference type="InterPro" id="IPR036388">
    <property type="entry name" value="WH-like_DNA-bd_sf"/>
</dbReference>
<gene>
    <name evidence="6" type="ORF">SAMN06265373_102304</name>
</gene>
<reference evidence="6 7" key="1">
    <citation type="submission" date="2017-05" db="EMBL/GenBank/DDBJ databases">
        <authorList>
            <person name="Varghese N."/>
            <person name="Submissions S."/>
        </authorList>
    </citation>
    <scope>NUCLEOTIDE SEQUENCE [LARGE SCALE GENOMIC DNA]</scope>
    <source>
        <strain evidence="6 7">DSM 29734</strain>
    </source>
</reference>
<dbReference type="PRINTS" id="PR00039">
    <property type="entry name" value="HTHLYSR"/>
</dbReference>
<dbReference type="Proteomes" id="UP001157961">
    <property type="component" value="Unassembled WGS sequence"/>
</dbReference>
<organism evidence="6 7">
    <name type="scientific">Shimia sagamensis</name>
    <dbReference type="NCBI Taxonomy" id="1566352"/>
    <lineage>
        <taxon>Bacteria</taxon>
        <taxon>Pseudomonadati</taxon>
        <taxon>Pseudomonadota</taxon>
        <taxon>Alphaproteobacteria</taxon>
        <taxon>Rhodobacterales</taxon>
        <taxon>Roseobacteraceae</taxon>
    </lineage>
</organism>
<keyword evidence="4" id="KW-0804">Transcription</keyword>
<dbReference type="InterPro" id="IPR005119">
    <property type="entry name" value="LysR_subst-bd"/>
</dbReference>
<dbReference type="Gene3D" id="3.40.190.290">
    <property type="match status" value="1"/>
</dbReference>
<dbReference type="PANTHER" id="PTHR30537:SF5">
    <property type="entry name" value="HTH-TYPE TRANSCRIPTIONAL ACTIVATOR TTDR-RELATED"/>
    <property type="match status" value="1"/>
</dbReference>